<evidence type="ECO:0000313" key="2">
    <source>
        <dbReference type="EnsemblMetazoa" id="CJA32244.1"/>
    </source>
</evidence>
<dbReference type="CDD" id="cd00118">
    <property type="entry name" value="LysM"/>
    <property type="match status" value="1"/>
</dbReference>
<proteinExistence type="predicted"/>
<dbReference type="Pfam" id="PF01476">
    <property type="entry name" value="LysM"/>
    <property type="match status" value="1"/>
</dbReference>
<accession>A0A8R1IB17</accession>
<dbReference type="AlphaFoldDB" id="A0A8R1IB17"/>
<name>A0A8R1IB17_CAEJA</name>
<keyword evidence="3" id="KW-1185">Reference proteome</keyword>
<organism evidence="2 3">
    <name type="scientific">Caenorhabditis japonica</name>
    <dbReference type="NCBI Taxonomy" id="281687"/>
    <lineage>
        <taxon>Eukaryota</taxon>
        <taxon>Metazoa</taxon>
        <taxon>Ecdysozoa</taxon>
        <taxon>Nematoda</taxon>
        <taxon>Chromadorea</taxon>
        <taxon>Rhabditida</taxon>
        <taxon>Rhabditina</taxon>
        <taxon>Rhabditomorpha</taxon>
        <taxon>Rhabditoidea</taxon>
        <taxon>Rhabditidae</taxon>
        <taxon>Peloderinae</taxon>
        <taxon>Caenorhabditis</taxon>
    </lineage>
</organism>
<dbReference type="Gene3D" id="3.10.350.10">
    <property type="entry name" value="LysM domain"/>
    <property type="match status" value="1"/>
</dbReference>
<sequence>MRISIRKRTKKLQIRRYGTTQNLSSPATPCSYTIHHVQPDDTLERIALKHNCSVSILTCPRQQTMVAQCSLHEAVHSDPDLCHAIIYSTVTADFYKTAITRIIKSQKRKNYYRTG</sequence>
<reference evidence="3" key="1">
    <citation type="submission" date="2010-08" db="EMBL/GenBank/DDBJ databases">
        <authorList>
            <consortium name="Caenorhabditis japonica Sequencing Consortium"/>
            <person name="Wilson R.K."/>
        </authorList>
    </citation>
    <scope>NUCLEOTIDE SEQUENCE [LARGE SCALE GENOMIC DNA]</scope>
    <source>
        <strain evidence="3">DF5081</strain>
    </source>
</reference>
<dbReference type="Proteomes" id="UP000005237">
    <property type="component" value="Unassembled WGS sequence"/>
</dbReference>
<dbReference type="EnsemblMetazoa" id="CJA32244.1">
    <property type="protein sequence ID" value="CJA32244.1"/>
    <property type="gene ID" value="WBGene00208091"/>
</dbReference>
<evidence type="ECO:0000313" key="3">
    <source>
        <dbReference type="Proteomes" id="UP000005237"/>
    </source>
</evidence>
<feature type="domain" description="LysM" evidence="1">
    <location>
        <begin position="35"/>
        <end position="57"/>
    </location>
</feature>
<dbReference type="InterPro" id="IPR036779">
    <property type="entry name" value="LysM_dom_sf"/>
</dbReference>
<reference evidence="2" key="2">
    <citation type="submission" date="2022-06" db="UniProtKB">
        <authorList>
            <consortium name="EnsemblMetazoa"/>
        </authorList>
    </citation>
    <scope>IDENTIFICATION</scope>
    <source>
        <strain evidence="2">DF5081</strain>
    </source>
</reference>
<dbReference type="InterPro" id="IPR018392">
    <property type="entry name" value="LysM"/>
</dbReference>
<evidence type="ECO:0000259" key="1">
    <source>
        <dbReference type="Pfam" id="PF01476"/>
    </source>
</evidence>
<protein>
    <recommendedName>
        <fullName evidence="1">LysM domain-containing protein</fullName>
    </recommendedName>
</protein>